<dbReference type="Proteomes" id="UP000297946">
    <property type="component" value="Unassembled WGS sequence"/>
</dbReference>
<protein>
    <submittedName>
        <fullName evidence="1">Uncharacterized protein</fullName>
    </submittedName>
</protein>
<comment type="caution">
    <text evidence="1">The sequence shown here is derived from an EMBL/GenBank/DDBJ whole genome shotgun (WGS) entry which is preliminary data.</text>
</comment>
<dbReference type="Proteomes" id="UP000297273">
    <property type="component" value="Unassembled WGS sequence"/>
</dbReference>
<dbReference type="OrthoDB" id="340915at2"/>
<dbReference type="EMBL" id="RQGC01000007">
    <property type="protein sequence ID" value="TGL40445.1"/>
    <property type="molecule type" value="Genomic_DNA"/>
</dbReference>
<name>A0A5F1ZU09_9LEPT</name>
<sequence>MDLNPMEGFREDLYRPVLGWNRNSLGLLTGREGIYRLALRWEYAFAVSGFQVFNLDCAIRFDPFIITEETRKRRVSPEALLEKILIQRAFTPYQILDSLKNISTFKKENTIYFILAPCKQFFDGDVQDDEGKFLLEKLVLILEFMRSQRIPMIVVESTRYTHPTFQAIFPKLVELSDDLWELRVVEGHSYLKIRKTKTAPEISAGALGGQSWVER</sequence>
<evidence type="ECO:0000313" key="2">
    <source>
        <dbReference type="EMBL" id="TGL40445.1"/>
    </source>
</evidence>
<proteinExistence type="predicted"/>
<reference evidence="3 4" key="2">
    <citation type="journal article" date="2019" name="PLoS Negl. Trop. Dis.">
        <title>Revisiting the worldwide diversity of Leptospira species in the environment.</title>
        <authorList>
            <person name="Vincent A.T."/>
            <person name="Schiettekatte O."/>
            <person name="Bourhy P."/>
            <person name="Veyrier F.J."/>
            <person name="Picardeau M."/>
        </authorList>
    </citation>
    <scope>NUCLEOTIDE SEQUENCE [LARGE SCALE GENOMIC DNA]</scope>
    <source>
        <strain evidence="3">201702690</strain>
        <strain evidence="1 4">SSW18</strain>
    </source>
</reference>
<dbReference type="EMBL" id="RQER01000010">
    <property type="protein sequence ID" value="TGJ98987.1"/>
    <property type="molecule type" value="Genomic_DNA"/>
</dbReference>
<evidence type="ECO:0000313" key="1">
    <source>
        <dbReference type="EMBL" id="TGJ98987.1"/>
    </source>
</evidence>
<gene>
    <name evidence="1" type="ORF">EHO57_15890</name>
    <name evidence="2" type="ORF">EHQ53_10610</name>
</gene>
<reference evidence="2" key="1">
    <citation type="submission" date="2018-10" db="EMBL/GenBank/DDBJ databases">
        <authorList>
            <person name="Vincent A.T."/>
            <person name="Schiettekatte O."/>
            <person name="Bourhy P."/>
            <person name="Veyrier F.J."/>
            <person name="Picardeau M."/>
        </authorList>
    </citation>
    <scope>NUCLEOTIDE SEQUENCE</scope>
    <source>
        <strain evidence="2">201702690</strain>
    </source>
</reference>
<evidence type="ECO:0000313" key="3">
    <source>
        <dbReference type="Proteomes" id="UP000297273"/>
    </source>
</evidence>
<dbReference type="RefSeq" id="WP_135645766.1">
    <property type="nucleotide sequence ID" value="NZ_RQER01000010.1"/>
</dbReference>
<dbReference type="AlphaFoldDB" id="A0A5F1ZU09"/>
<evidence type="ECO:0000313" key="4">
    <source>
        <dbReference type="Proteomes" id="UP000297946"/>
    </source>
</evidence>
<keyword evidence="3" id="KW-1185">Reference proteome</keyword>
<accession>A0A5F1ZU09</accession>
<organism evidence="1 4">
    <name type="scientific">Leptospira langatensis</name>
    <dbReference type="NCBI Taxonomy" id="2484983"/>
    <lineage>
        <taxon>Bacteria</taxon>
        <taxon>Pseudomonadati</taxon>
        <taxon>Spirochaetota</taxon>
        <taxon>Spirochaetia</taxon>
        <taxon>Leptospirales</taxon>
        <taxon>Leptospiraceae</taxon>
        <taxon>Leptospira</taxon>
    </lineage>
</organism>